<organism evidence="11">
    <name type="scientific">Guillardia theta (strain CCMP2712)</name>
    <name type="common">Cryptophyte</name>
    <dbReference type="NCBI Taxonomy" id="905079"/>
    <lineage>
        <taxon>Eukaryota</taxon>
        <taxon>Cryptophyceae</taxon>
        <taxon>Pyrenomonadales</taxon>
        <taxon>Geminigeraceae</taxon>
        <taxon>Guillardia</taxon>
    </lineage>
</organism>
<gene>
    <name evidence="11" type="ORF">GUITHDRAFT_148797</name>
</gene>
<dbReference type="Pfam" id="PF03227">
    <property type="entry name" value="GILT"/>
    <property type="match status" value="1"/>
</dbReference>
<dbReference type="EC" id="1.8.3.2" evidence="8"/>
<comment type="similarity">
    <text evidence="2">Belongs to the GILT family.</text>
</comment>
<evidence type="ECO:0000313" key="11">
    <source>
        <dbReference type="EMBL" id="EKX32192.1"/>
    </source>
</evidence>
<dbReference type="PANTHER" id="PTHR12645:SF0">
    <property type="entry name" value="FAD-LINKED SULFHYDRYL OXIDASE ALR"/>
    <property type="match status" value="1"/>
</dbReference>
<dbReference type="Gene3D" id="3.40.30.10">
    <property type="entry name" value="Glutaredoxin"/>
    <property type="match status" value="1"/>
</dbReference>
<evidence type="ECO:0000256" key="6">
    <source>
        <dbReference type="ARBA" id="ARBA00023157"/>
    </source>
</evidence>
<proteinExistence type="inferred from homology"/>
<reference evidence="11 13" key="1">
    <citation type="journal article" date="2012" name="Nature">
        <title>Algal genomes reveal evolutionary mosaicism and the fate of nucleomorphs.</title>
        <authorList>
            <consortium name="DOE Joint Genome Institute"/>
            <person name="Curtis B.A."/>
            <person name="Tanifuji G."/>
            <person name="Burki F."/>
            <person name="Gruber A."/>
            <person name="Irimia M."/>
            <person name="Maruyama S."/>
            <person name="Arias M.C."/>
            <person name="Ball S.G."/>
            <person name="Gile G.H."/>
            <person name="Hirakawa Y."/>
            <person name="Hopkins J.F."/>
            <person name="Kuo A."/>
            <person name="Rensing S.A."/>
            <person name="Schmutz J."/>
            <person name="Symeonidi A."/>
            <person name="Elias M."/>
            <person name="Eveleigh R.J."/>
            <person name="Herman E.K."/>
            <person name="Klute M.J."/>
            <person name="Nakayama T."/>
            <person name="Obornik M."/>
            <person name="Reyes-Prieto A."/>
            <person name="Armbrust E.V."/>
            <person name="Aves S.J."/>
            <person name="Beiko R.G."/>
            <person name="Coutinho P."/>
            <person name="Dacks J.B."/>
            <person name="Durnford D.G."/>
            <person name="Fast N.M."/>
            <person name="Green B.R."/>
            <person name="Grisdale C.J."/>
            <person name="Hempel F."/>
            <person name="Henrissat B."/>
            <person name="Hoppner M.P."/>
            <person name="Ishida K."/>
            <person name="Kim E."/>
            <person name="Koreny L."/>
            <person name="Kroth P.G."/>
            <person name="Liu Y."/>
            <person name="Malik S.B."/>
            <person name="Maier U.G."/>
            <person name="McRose D."/>
            <person name="Mock T."/>
            <person name="Neilson J.A."/>
            <person name="Onodera N.T."/>
            <person name="Poole A.M."/>
            <person name="Pritham E.J."/>
            <person name="Richards T.A."/>
            <person name="Rocap G."/>
            <person name="Roy S.W."/>
            <person name="Sarai C."/>
            <person name="Schaack S."/>
            <person name="Shirato S."/>
            <person name="Slamovits C.H."/>
            <person name="Spencer D.F."/>
            <person name="Suzuki S."/>
            <person name="Worden A.Z."/>
            <person name="Zauner S."/>
            <person name="Barry K."/>
            <person name="Bell C."/>
            <person name="Bharti A.K."/>
            <person name="Crow J.A."/>
            <person name="Grimwood J."/>
            <person name="Kramer R."/>
            <person name="Lindquist E."/>
            <person name="Lucas S."/>
            <person name="Salamov A."/>
            <person name="McFadden G.I."/>
            <person name="Lane C.E."/>
            <person name="Keeling P.J."/>
            <person name="Gray M.W."/>
            <person name="Grigoriev I.V."/>
            <person name="Archibald J.M."/>
        </authorList>
    </citation>
    <scope>NUCLEOTIDE SEQUENCE</scope>
    <source>
        <strain evidence="11 13">CCMP2712</strain>
    </source>
</reference>
<dbReference type="RefSeq" id="XP_005819172.1">
    <property type="nucleotide sequence ID" value="XM_005819115.1"/>
</dbReference>
<keyword evidence="8" id="KW-0812">Transmembrane</keyword>
<dbReference type="KEGG" id="gtt:GUITHDRAFT_148797"/>
<feature type="transmembrane region" description="Helical" evidence="8">
    <location>
        <begin position="599"/>
        <end position="622"/>
    </location>
</feature>
<evidence type="ECO:0000313" key="12">
    <source>
        <dbReference type="EnsemblProtists" id="EKX32192"/>
    </source>
</evidence>
<sequence length="640" mass="71991">MLHTTAAYLPADLQEDEIKGFQDLVTAVKHLYPGKVKADRGRWWEERVRSGQGGALVSALLDLPDVKEEFTTMSTAEDAQLFMWKLHNMISAETFPSRSPFPASLGIGVDSFKRGATARLHLGDLGRAEKDEVLQATSARWRMRDGLVVDPLDRRDARDLPPDRTMLGRAFWTFIHASSVYLDQQPDARALASFRSIFDSIYHVFPCPVCKSHFRSFYHDEQLQAELSHLRSKHDAILFAWKIHNVVTAWGIRRADWSRAIFPREFGLNASLFLLPISSSSSSPQMRIDRVCDNLQPDCMTRPMRLALIADVQARWQIEGGIDQPLEDKPPAACDPPRKGEPLDMYVMGKCPWCGKALQELEEKLNCKFTCQQDGRTVEGQLDFRLHMVGLNDGSYEEPNLKAIHGASELAGEKLELCARQHYARDYQYVKFISCMDRNVSQIPLLASQCASEAAMDIDLLVSCANGNGEQLVAASYGYSSWMGITTTPSFVLNRRKKVAGMPSNFSSMLCEELSSPVELQAPRLMELHDKDEETSRSSARRVRMGPLQTEGARQTKGGKRTVARNVDVLREPSYDVGSGDLEGIEEEADKSKVLFQAAVWSLIALAFCVLMLSPFVILLWMRRRLGKGERRSLLRQASR</sequence>
<dbReference type="GO" id="GO:0016671">
    <property type="term" value="F:oxidoreductase activity, acting on a sulfur group of donors, disulfide as acceptor"/>
    <property type="evidence" value="ECO:0007669"/>
    <property type="project" value="InterPro"/>
</dbReference>
<dbReference type="PROSITE" id="PS51324">
    <property type="entry name" value="ERV_ALR"/>
    <property type="match status" value="1"/>
</dbReference>
<dbReference type="OrthoDB" id="17199at2759"/>
<dbReference type="AlphaFoldDB" id="L1I7X5"/>
<dbReference type="EMBL" id="JH993206">
    <property type="protein sequence ID" value="EKX32192.1"/>
    <property type="molecule type" value="Genomic_DNA"/>
</dbReference>
<reference evidence="13" key="2">
    <citation type="submission" date="2012-11" db="EMBL/GenBank/DDBJ databases">
        <authorList>
            <person name="Kuo A."/>
            <person name="Curtis B.A."/>
            <person name="Tanifuji G."/>
            <person name="Burki F."/>
            <person name="Gruber A."/>
            <person name="Irimia M."/>
            <person name="Maruyama S."/>
            <person name="Arias M.C."/>
            <person name="Ball S.G."/>
            <person name="Gile G.H."/>
            <person name="Hirakawa Y."/>
            <person name="Hopkins J.F."/>
            <person name="Rensing S.A."/>
            <person name="Schmutz J."/>
            <person name="Symeonidi A."/>
            <person name="Elias M."/>
            <person name="Eveleigh R.J."/>
            <person name="Herman E.K."/>
            <person name="Klute M.J."/>
            <person name="Nakayama T."/>
            <person name="Obornik M."/>
            <person name="Reyes-Prieto A."/>
            <person name="Armbrust E.V."/>
            <person name="Aves S.J."/>
            <person name="Beiko R.G."/>
            <person name="Coutinho P."/>
            <person name="Dacks J.B."/>
            <person name="Durnford D.G."/>
            <person name="Fast N.M."/>
            <person name="Green B.R."/>
            <person name="Grisdale C."/>
            <person name="Hempe F."/>
            <person name="Henrissat B."/>
            <person name="Hoppner M.P."/>
            <person name="Ishida K.-I."/>
            <person name="Kim E."/>
            <person name="Koreny L."/>
            <person name="Kroth P.G."/>
            <person name="Liu Y."/>
            <person name="Malik S.-B."/>
            <person name="Maier U.G."/>
            <person name="McRose D."/>
            <person name="Mock T."/>
            <person name="Neilson J.A."/>
            <person name="Onodera N.T."/>
            <person name="Poole A.M."/>
            <person name="Pritham E.J."/>
            <person name="Richards T.A."/>
            <person name="Rocap G."/>
            <person name="Roy S.W."/>
            <person name="Sarai C."/>
            <person name="Schaack S."/>
            <person name="Shirato S."/>
            <person name="Slamovits C.H."/>
            <person name="Spencer D.F."/>
            <person name="Suzuki S."/>
            <person name="Worden A.Z."/>
            <person name="Zauner S."/>
            <person name="Barry K."/>
            <person name="Bell C."/>
            <person name="Bharti A.K."/>
            <person name="Crow J.A."/>
            <person name="Grimwood J."/>
            <person name="Kramer R."/>
            <person name="Lindquist E."/>
            <person name="Lucas S."/>
            <person name="Salamov A."/>
            <person name="McFadden G.I."/>
            <person name="Lane C.E."/>
            <person name="Keeling P.J."/>
            <person name="Gray M.W."/>
            <person name="Grigoriev I.V."/>
            <person name="Archibald J.M."/>
        </authorList>
    </citation>
    <scope>NUCLEOTIDE SEQUENCE</scope>
    <source>
        <strain evidence="13">CCMP2712</strain>
    </source>
</reference>
<evidence type="ECO:0000256" key="8">
    <source>
        <dbReference type="RuleBase" id="RU371123"/>
    </source>
</evidence>
<evidence type="ECO:0000256" key="2">
    <source>
        <dbReference type="ARBA" id="ARBA00005679"/>
    </source>
</evidence>
<keyword evidence="8" id="KW-0472">Membrane</keyword>
<feature type="domain" description="ERV/ALR sulfhydryl oxidase" evidence="10">
    <location>
        <begin position="160"/>
        <end position="266"/>
    </location>
</feature>
<keyword evidence="4 8" id="KW-0274">FAD</keyword>
<dbReference type="InterPro" id="IPR004911">
    <property type="entry name" value="Interferon-induced_GILT"/>
</dbReference>
<reference evidence="12" key="3">
    <citation type="submission" date="2016-03" db="UniProtKB">
        <authorList>
            <consortium name="EnsemblProtists"/>
        </authorList>
    </citation>
    <scope>IDENTIFICATION</scope>
</reference>
<dbReference type="SUPFAM" id="SSF69000">
    <property type="entry name" value="FAD-dependent thiol oxidase"/>
    <property type="match status" value="1"/>
</dbReference>
<dbReference type="HOGENOM" id="CLU_427934_0_0_1"/>
<evidence type="ECO:0000256" key="3">
    <source>
        <dbReference type="ARBA" id="ARBA00022630"/>
    </source>
</evidence>
<evidence type="ECO:0000256" key="7">
    <source>
        <dbReference type="ARBA" id="ARBA00023180"/>
    </source>
</evidence>
<keyword evidence="5 8" id="KW-0560">Oxidoreductase</keyword>
<dbReference type="GeneID" id="17288912"/>
<dbReference type="InterPro" id="IPR017905">
    <property type="entry name" value="ERV/ALR_sulphydryl_oxidase"/>
</dbReference>
<dbReference type="GO" id="GO:0050660">
    <property type="term" value="F:flavin adenine dinucleotide binding"/>
    <property type="evidence" value="ECO:0007669"/>
    <property type="project" value="TreeGrafter"/>
</dbReference>
<name>L1I7X5_GUITC</name>
<comment type="catalytic activity">
    <reaction evidence="8">
        <text>2 R'C(R)SH + O2 = R'C(R)S-S(R)CR' + H2O2</text>
        <dbReference type="Rhea" id="RHEA:17357"/>
        <dbReference type="ChEBI" id="CHEBI:15379"/>
        <dbReference type="ChEBI" id="CHEBI:16240"/>
        <dbReference type="ChEBI" id="CHEBI:16520"/>
        <dbReference type="ChEBI" id="CHEBI:17412"/>
        <dbReference type="EC" id="1.8.3.2"/>
    </reaction>
</comment>
<feature type="region of interest" description="Disordered" evidence="9">
    <location>
        <begin position="530"/>
        <end position="560"/>
    </location>
</feature>
<evidence type="ECO:0000259" key="10">
    <source>
        <dbReference type="PROSITE" id="PS51324"/>
    </source>
</evidence>
<dbReference type="InterPro" id="IPR039799">
    <property type="entry name" value="ALR/ERV"/>
</dbReference>
<evidence type="ECO:0000256" key="1">
    <source>
        <dbReference type="ARBA" id="ARBA00001974"/>
    </source>
</evidence>
<keyword evidence="13" id="KW-1185">Reference proteome</keyword>
<dbReference type="Proteomes" id="UP000011087">
    <property type="component" value="Unassembled WGS sequence"/>
</dbReference>
<keyword evidence="8" id="KW-1133">Transmembrane helix</keyword>
<evidence type="ECO:0000313" key="13">
    <source>
        <dbReference type="Proteomes" id="UP000011087"/>
    </source>
</evidence>
<dbReference type="GO" id="GO:0016971">
    <property type="term" value="F:flavin-dependent sulfhydryl oxidase activity"/>
    <property type="evidence" value="ECO:0007669"/>
    <property type="project" value="InterPro"/>
</dbReference>
<dbReference type="EnsemblProtists" id="EKX32192">
    <property type="protein sequence ID" value="EKX32192"/>
    <property type="gene ID" value="GUITHDRAFT_148797"/>
</dbReference>
<keyword evidence="3 8" id="KW-0285">Flavoprotein</keyword>
<dbReference type="GO" id="GO:0005739">
    <property type="term" value="C:mitochondrion"/>
    <property type="evidence" value="ECO:0007669"/>
    <property type="project" value="TreeGrafter"/>
</dbReference>
<evidence type="ECO:0000256" key="9">
    <source>
        <dbReference type="SAM" id="MobiDB-lite"/>
    </source>
</evidence>
<protein>
    <recommendedName>
        <fullName evidence="8">Sulfhydryl oxidase</fullName>
        <ecNumber evidence="8">1.8.3.2</ecNumber>
    </recommendedName>
</protein>
<dbReference type="Pfam" id="PF04777">
    <property type="entry name" value="Evr1_Alr"/>
    <property type="match status" value="1"/>
</dbReference>
<dbReference type="PANTHER" id="PTHR12645">
    <property type="entry name" value="ALR/ERV"/>
    <property type="match status" value="1"/>
</dbReference>
<dbReference type="PaxDb" id="55529-EKX32192"/>
<accession>L1I7X5</accession>
<keyword evidence="7" id="KW-0325">Glycoprotein</keyword>
<evidence type="ECO:0000256" key="5">
    <source>
        <dbReference type="ARBA" id="ARBA00023002"/>
    </source>
</evidence>
<keyword evidence="6" id="KW-1015">Disulfide bond</keyword>
<dbReference type="Gene3D" id="1.20.120.310">
    <property type="entry name" value="ERV/ALR sulfhydryl oxidase domain"/>
    <property type="match status" value="2"/>
</dbReference>
<dbReference type="InterPro" id="IPR036774">
    <property type="entry name" value="ERV/ALR_sulphydryl_oxid_sf"/>
</dbReference>
<evidence type="ECO:0000256" key="4">
    <source>
        <dbReference type="ARBA" id="ARBA00022827"/>
    </source>
</evidence>
<comment type="cofactor">
    <cofactor evidence="1 8">
        <name>FAD</name>
        <dbReference type="ChEBI" id="CHEBI:57692"/>
    </cofactor>
</comment>